<keyword evidence="6" id="KW-0472">Membrane</keyword>
<feature type="region of interest" description="Disordered" evidence="7">
    <location>
        <begin position="1"/>
        <end position="35"/>
    </location>
</feature>
<dbReference type="InterPro" id="IPR003593">
    <property type="entry name" value="AAA+_ATPase"/>
</dbReference>
<evidence type="ECO:0000256" key="3">
    <source>
        <dbReference type="ARBA" id="ARBA00022741"/>
    </source>
</evidence>
<evidence type="ECO:0000313" key="10">
    <source>
        <dbReference type="Proteomes" id="UP000198348"/>
    </source>
</evidence>
<evidence type="ECO:0000256" key="7">
    <source>
        <dbReference type="SAM" id="MobiDB-lite"/>
    </source>
</evidence>
<proteinExistence type="predicted"/>
<keyword evidence="3" id="KW-0547">Nucleotide-binding</keyword>
<accession>A0A238VPN0</accession>
<evidence type="ECO:0000256" key="5">
    <source>
        <dbReference type="ARBA" id="ARBA00022967"/>
    </source>
</evidence>
<keyword evidence="5" id="KW-1278">Translocase</keyword>
<evidence type="ECO:0000313" key="9">
    <source>
        <dbReference type="EMBL" id="SNR36332.1"/>
    </source>
</evidence>
<dbReference type="Gene3D" id="3.40.50.300">
    <property type="entry name" value="P-loop containing nucleotide triphosphate hydrolases"/>
    <property type="match status" value="1"/>
</dbReference>
<dbReference type="PANTHER" id="PTHR43166">
    <property type="entry name" value="AMINO ACID IMPORT ATP-BINDING PROTEIN"/>
    <property type="match status" value="1"/>
</dbReference>
<dbReference type="Proteomes" id="UP000198348">
    <property type="component" value="Unassembled WGS sequence"/>
</dbReference>
<dbReference type="InterPro" id="IPR027417">
    <property type="entry name" value="P-loop_NTPase"/>
</dbReference>
<dbReference type="PANTHER" id="PTHR43166:SF6">
    <property type="entry name" value="PHOSPHONATES IMPORT ATP-BINDING PROTEIN PHNC"/>
    <property type="match status" value="1"/>
</dbReference>
<feature type="compositionally biased region" description="Basic and acidic residues" evidence="7">
    <location>
        <begin position="1"/>
        <end position="26"/>
    </location>
</feature>
<dbReference type="GO" id="GO:0016887">
    <property type="term" value="F:ATP hydrolysis activity"/>
    <property type="evidence" value="ECO:0007669"/>
    <property type="project" value="InterPro"/>
</dbReference>
<dbReference type="AlphaFoldDB" id="A0A238VPN0"/>
<keyword evidence="2" id="KW-1003">Cell membrane</keyword>
<organism evidence="9 10">
    <name type="scientific">Haloechinothrix alba</name>
    <dbReference type="NCBI Taxonomy" id="664784"/>
    <lineage>
        <taxon>Bacteria</taxon>
        <taxon>Bacillati</taxon>
        <taxon>Actinomycetota</taxon>
        <taxon>Actinomycetes</taxon>
        <taxon>Pseudonocardiales</taxon>
        <taxon>Pseudonocardiaceae</taxon>
        <taxon>Haloechinothrix</taxon>
    </lineage>
</organism>
<name>A0A238VPN0_9PSEU</name>
<dbReference type="SMART" id="SM00382">
    <property type="entry name" value="AAA"/>
    <property type="match status" value="1"/>
</dbReference>
<evidence type="ECO:0000256" key="1">
    <source>
        <dbReference type="ARBA" id="ARBA00022448"/>
    </source>
</evidence>
<dbReference type="PROSITE" id="PS50893">
    <property type="entry name" value="ABC_TRANSPORTER_2"/>
    <property type="match status" value="1"/>
</dbReference>
<evidence type="ECO:0000259" key="8">
    <source>
        <dbReference type="PROSITE" id="PS50893"/>
    </source>
</evidence>
<protein>
    <submittedName>
        <fullName evidence="9">Phosphonate transport system ATP-binding protein</fullName>
    </submittedName>
</protein>
<feature type="domain" description="ABC transporter" evidence="8">
    <location>
        <begin position="40"/>
        <end position="283"/>
    </location>
</feature>
<gene>
    <name evidence="9" type="ORF">SAMN06265360_103226</name>
</gene>
<dbReference type="SUPFAM" id="SSF52540">
    <property type="entry name" value="P-loop containing nucleoside triphosphate hydrolases"/>
    <property type="match status" value="1"/>
</dbReference>
<reference evidence="9 10" key="1">
    <citation type="submission" date="2017-06" db="EMBL/GenBank/DDBJ databases">
        <authorList>
            <person name="Kim H.J."/>
            <person name="Triplett B.A."/>
        </authorList>
    </citation>
    <scope>NUCLEOTIDE SEQUENCE [LARGE SCALE GENOMIC DNA]</scope>
    <source>
        <strain evidence="9 10">DSM 45207</strain>
    </source>
</reference>
<sequence>MIAMARDAEQARRRDRRAERATERAGPEPQAGDRDDDIVFELREVSVRLGQVEALSGVDLVVRSGERVAIIGPSGAGKTTLISLLNGTTAATRGEVRALGCPYGRASARHIRATQRRIGTIHQRFDVVAQLRTVHNVNAGRLGAWPFWKAALSLLLPRDVPRVREALAQVGIRDKLHERTGDLSGGEQQRVAIARVLVQQPEAILADEPVASLDPTRGLEIMKLLLDISAESETALLASLHDVDMALDKFERVVGLRDGRIVFDKRRENLHDDEVRALYAIEQPPGSA</sequence>
<keyword evidence="10" id="KW-1185">Reference proteome</keyword>
<evidence type="ECO:0000256" key="4">
    <source>
        <dbReference type="ARBA" id="ARBA00022840"/>
    </source>
</evidence>
<keyword evidence="4 9" id="KW-0067">ATP-binding</keyword>
<dbReference type="InterPro" id="IPR017871">
    <property type="entry name" value="ABC_transporter-like_CS"/>
</dbReference>
<evidence type="ECO:0000256" key="2">
    <source>
        <dbReference type="ARBA" id="ARBA00022475"/>
    </source>
</evidence>
<evidence type="ECO:0000256" key="6">
    <source>
        <dbReference type="ARBA" id="ARBA00023136"/>
    </source>
</evidence>
<dbReference type="GO" id="GO:0005524">
    <property type="term" value="F:ATP binding"/>
    <property type="evidence" value="ECO:0007669"/>
    <property type="project" value="UniProtKB-KW"/>
</dbReference>
<dbReference type="PROSITE" id="PS00211">
    <property type="entry name" value="ABC_TRANSPORTER_1"/>
    <property type="match status" value="1"/>
</dbReference>
<dbReference type="InterPro" id="IPR050086">
    <property type="entry name" value="MetN_ABC_transporter-like"/>
</dbReference>
<keyword evidence="1" id="KW-0813">Transport</keyword>
<dbReference type="EMBL" id="FZNW01000003">
    <property type="protein sequence ID" value="SNR36332.1"/>
    <property type="molecule type" value="Genomic_DNA"/>
</dbReference>
<dbReference type="InterPro" id="IPR003439">
    <property type="entry name" value="ABC_transporter-like_ATP-bd"/>
</dbReference>
<dbReference type="Pfam" id="PF00005">
    <property type="entry name" value="ABC_tran"/>
    <property type="match status" value="1"/>
</dbReference>